<accession>Q7UX24</accession>
<sequence>MIWFMVPGQRMKEQRARDKDSETPLVYNGRPTEIDSDGLVQLLDAKCFVTPARKSRSVLFGLPCLEAARTGSAVDMPLKFTQTIRMACVVRQSYLPQHSLPTY</sequence>
<dbReference type="AlphaFoldDB" id="Q7UX24"/>
<dbReference type="HOGENOM" id="CLU_2261589_0_0_0"/>
<evidence type="ECO:0000313" key="2">
    <source>
        <dbReference type="Proteomes" id="UP000001025"/>
    </source>
</evidence>
<dbReference type="STRING" id="243090.RB1609"/>
<proteinExistence type="predicted"/>
<dbReference type="InParanoid" id="Q7UX24"/>
<dbReference type="PATRIC" id="fig|243090.15.peg.752"/>
<dbReference type="EMBL" id="BX294135">
    <property type="protein sequence ID" value="CAD72188.1"/>
    <property type="molecule type" value="Genomic_DNA"/>
</dbReference>
<dbReference type="EnsemblBacteria" id="CAD72188">
    <property type="protein sequence ID" value="CAD72188"/>
    <property type="gene ID" value="RB1609"/>
</dbReference>
<keyword evidence="2" id="KW-1185">Reference proteome</keyword>
<reference evidence="1 2" key="1">
    <citation type="journal article" date="2003" name="Proc. Natl. Acad. Sci. U.S.A.">
        <title>Complete genome sequence of the marine planctomycete Pirellula sp. strain 1.</title>
        <authorList>
            <person name="Gloeckner F.O."/>
            <person name="Kube M."/>
            <person name="Bauer M."/>
            <person name="Teeling H."/>
            <person name="Lombardot T."/>
            <person name="Ludwig W."/>
            <person name="Gade D."/>
            <person name="Beck A."/>
            <person name="Borzym K."/>
            <person name="Heitmann K."/>
            <person name="Rabus R."/>
            <person name="Schlesner H."/>
            <person name="Amann R."/>
            <person name="Reinhardt R."/>
        </authorList>
    </citation>
    <scope>NUCLEOTIDE SEQUENCE [LARGE SCALE GENOMIC DNA]</scope>
    <source>
        <strain evidence="2">DSM 10527 / NCIMB 13988 / SH1</strain>
    </source>
</reference>
<organism evidence="1 2">
    <name type="scientific">Rhodopirellula baltica (strain DSM 10527 / NCIMB 13988 / SH1)</name>
    <dbReference type="NCBI Taxonomy" id="243090"/>
    <lineage>
        <taxon>Bacteria</taxon>
        <taxon>Pseudomonadati</taxon>
        <taxon>Planctomycetota</taxon>
        <taxon>Planctomycetia</taxon>
        <taxon>Pirellulales</taxon>
        <taxon>Pirellulaceae</taxon>
        <taxon>Rhodopirellula</taxon>
    </lineage>
</organism>
<gene>
    <name evidence="1" type="ordered locus">RB1609</name>
</gene>
<dbReference type="Proteomes" id="UP000001025">
    <property type="component" value="Chromosome"/>
</dbReference>
<dbReference type="KEGG" id="rba:RB1609"/>
<evidence type="ECO:0000313" key="1">
    <source>
        <dbReference type="EMBL" id="CAD72188.1"/>
    </source>
</evidence>
<protein>
    <submittedName>
        <fullName evidence="1">Uncharacterized protein</fullName>
    </submittedName>
</protein>
<name>Q7UX24_RHOBA</name>